<evidence type="ECO:0000256" key="6">
    <source>
        <dbReference type="ARBA" id="ARBA00022989"/>
    </source>
</evidence>
<feature type="transmembrane region" description="Helical" evidence="8">
    <location>
        <begin position="236"/>
        <end position="253"/>
    </location>
</feature>
<feature type="transmembrane region" description="Helical" evidence="8">
    <location>
        <begin position="274"/>
        <end position="295"/>
    </location>
</feature>
<gene>
    <name evidence="9" type="primary">xrtN</name>
    <name evidence="9" type="ORF">ABS362_08995</name>
</gene>
<organism evidence="9 10">
    <name type="scientific">Pontibacter populi</name>
    <dbReference type="NCBI Taxonomy" id="890055"/>
    <lineage>
        <taxon>Bacteria</taxon>
        <taxon>Pseudomonadati</taxon>
        <taxon>Bacteroidota</taxon>
        <taxon>Cytophagia</taxon>
        <taxon>Cytophagales</taxon>
        <taxon>Hymenobacteraceae</taxon>
        <taxon>Pontibacter</taxon>
    </lineage>
</organism>
<dbReference type="NCBIfam" id="TIGR04476">
    <property type="entry name" value="exosort_XrtN"/>
    <property type="match status" value="1"/>
</dbReference>
<feature type="transmembrane region" description="Helical" evidence="8">
    <location>
        <begin position="197"/>
        <end position="224"/>
    </location>
</feature>
<name>A0ABV1RU25_9BACT</name>
<dbReference type="EMBL" id="JBEOKT010000006">
    <property type="protein sequence ID" value="MER2997681.1"/>
    <property type="molecule type" value="Genomic_DNA"/>
</dbReference>
<comment type="caution">
    <text evidence="9">The sequence shown here is derived from an EMBL/GenBank/DDBJ whole genome shotgun (WGS) entry which is preliminary data.</text>
</comment>
<sequence>MKLATLRPTEQWLIPLLVLSLYLLVGGFFLGEYLLWDSQWILALVLVPFVAQVQLQKVFAPALFIATIALAILAATLQNSTLYFFTFVVAIWCGAQLIVGRISLYPVLLLAVASPIFKYIANILSFPLRMQLTTWAVAILKTMEKQAEAAGNIILVNGKEFSVDPACAGLSMLSLALILAVFILAHLQRTNQKVLPVWFIGLMLGFMLLLNLVSNLLRILLLVWFEILPDNPLHDVLGLLCLLIYALVPFYFTSKWLQQHLAEVSQTIDLKSTISLRGSLLLNYMLLLLLAGTGLKIRSEKPMLALEQTVPELKGFETSTLENGVTKYSSDDVLVYLKPVQAFYSTEHHPLICWEGSGYKFRHVQQRQFGNYSVYVGELQKGKDTLYTAWWMDNGQHRTINQWDWRTRMLKGEANFRLVNVTVAQKQELPQAIVTIIKNQNYYSQANTAQTILSSR</sequence>
<dbReference type="RefSeq" id="WP_350412094.1">
    <property type="nucleotide sequence ID" value="NZ_JBEOKT010000006.1"/>
</dbReference>
<proteinExistence type="predicted"/>
<keyword evidence="6 8" id="KW-1133">Transmembrane helix</keyword>
<feature type="transmembrane region" description="Helical" evidence="8">
    <location>
        <begin position="58"/>
        <end position="76"/>
    </location>
</feature>
<keyword evidence="10" id="KW-1185">Reference proteome</keyword>
<keyword evidence="5 9" id="KW-0378">Hydrolase</keyword>
<feature type="transmembrane region" description="Helical" evidence="8">
    <location>
        <begin position="82"/>
        <end position="100"/>
    </location>
</feature>
<dbReference type="Proteomes" id="UP001476807">
    <property type="component" value="Unassembled WGS sequence"/>
</dbReference>
<dbReference type="InterPro" id="IPR031006">
    <property type="entry name" value="Exosort_XrtN"/>
</dbReference>
<keyword evidence="4 8" id="KW-0812">Transmembrane</keyword>
<evidence type="ECO:0000256" key="4">
    <source>
        <dbReference type="ARBA" id="ARBA00022692"/>
    </source>
</evidence>
<evidence type="ECO:0000256" key="3">
    <source>
        <dbReference type="ARBA" id="ARBA00022670"/>
    </source>
</evidence>
<protein>
    <submittedName>
        <fullName evidence="9">Exosortase N</fullName>
        <ecNumber evidence="9">3.4.22.-</ecNumber>
    </submittedName>
</protein>
<evidence type="ECO:0000256" key="8">
    <source>
        <dbReference type="SAM" id="Phobius"/>
    </source>
</evidence>
<evidence type="ECO:0000313" key="9">
    <source>
        <dbReference type="EMBL" id="MER2997681.1"/>
    </source>
</evidence>
<evidence type="ECO:0000256" key="1">
    <source>
        <dbReference type="ARBA" id="ARBA00004651"/>
    </source>
</evidence>
<feature type="transmembrane region" description="Helical" evidence="8">
    <location>
        <begin position="12"/>
        <end position="29"/>
    </location>
</feature>
<keyword evidence="3" id="KW-0645">Protease</keyword>
<reference evidence="9 10" key="1">
    <citation type="submission" date="2024-06" db="EMBL/GenBank/DDBJ databases">
        <title>Pontibacter populi HYL7-15.</title>
        <authorList>
            <person name="Kim M.K."/>
        </authorList>
    </citation>
    <scope>NUCLEOTIDE SEQUENCE [LARGE SCALE GENOMIC DNA]</scope>
    <source>
        <strain evidence="9 10">HYL7-15</strain>
    </source>
</reference>
<evidence type="ECO:0000256" key="2">
    <source>
        <dbReference type="ARBA" id="ARBA00022475"/>
    </source>
</evidence>
<evidence type="ECO:0000256" key="5">
    <source>
        <dbReference type="ARBA" id="ARBA00022801"/>
    </source>
</evidence>
<feature type="transmembrane region" description="Helical" evidence="8">
    <location>
        <begin position="168"/>
        <end position="185"/>
    </location>
</feature>
<comment type="subcellular location">
    <subcellularLocation>
        <location evidence="1">Cell membrane</location>
        <topology evidence="1">Multi-pass membrane protein</topology>
    </subcellularLocation>
</comment>
<dbReference type="GO" id="GO:0016787">
    <property type="term" value="F:hydrolase activity"/>
    <property type="evidence" value="ECO:0007669"/>
    <property type="project" value="UniProtKB-KW"/>
</dbReference>
<dbReference type="InterPro" id="IPR019127">
    <property type="entry name" value="Exosortase"/>
</dbReference>
<evidence type="ECO:0000256" key="7">
    <source>
        <dbReference type="ARBA" id="ARBA00023136"/>
    </source>
</evidence>
<accession>A0ABV1RU25</accession>
<dbReference type="Pfam" id="PF09721">
    <property type="entry name" value="Exosortase_EpsH"/>
    <property type="match status" value="1"/>
</dbReference>
<keyword evidence="7 8" id="KW-0472">Membrane</keyword>
<dbReference type="NCBIfam" id="TIGR04178">
    <property type="entry name" value="exo_archaeo"/>
    <property type="match status" value="1"/>
</dbReference>
<dbReference type="EC" id="3.4.22.-" evidence="9"/>
<dbReference type="InterPro" id="IPR026392">
    <property type="entry name" value="Exo/Archaeosortase_dom"/>
</dbReference>
<evidence type="ECO:0000313" key="10">
    <source>
        <dbReference type="Proteomes" id="UP001476807"/>
    </source>
</evidence>
<keyword evidence="2" id="KW-1003">Cell membrane</keyword>